<reference evidence="1" key="4">
    <citation type="submission" date="2024-09" db="EMBL/GenBank/DDBJ databases">
        <authorList>
            <person name="Sun Q."/>
            <person name="Mori K."/>
        </authorList>
    </citation>
    <scope>NUCLEOTIDE SEQUENCE</scope>
    <source>
        <strain evidence="1">KCTC 62575</strain>
    </source>
</reference>
<keyword evidence="4" id="KW-1185">Reference proteome</keyword>
<dbReference type="AlphaFoldDB" id="A0A371YL87"/>
<proteinExistence type="predicted"/>
<dbReference type="OrthoDB" id="6713426at2"/>
<evidence type="ECO:0000313" key="3">
    <source>
        <dbReference type="Proteomes" id="UP000240957"/>
    </source>
</evidence>
<accession>A0A371YL87</accession>
<keyword evidence="1" id="KW-0449">Lipoprotein</keyword>
<reference evidence="2 3" key="2">
    <citation type="submission" date="2018-08" db="EMBL/GenBank/DDBJ databases">
        <title>The draft genome of Acinetobacter sichuanensis strain WCHAc060041.</title>
        <authorList>
            <person name="Qin J."/>
            <person name="Feng Y."/>
            <person name="Zong Z."/>
        </authorList>
    </citation>
    <scope>NUCLEOTIDE SEQUENCE [LARGE SCALE GENOMIC DNA]</scope>
    <source>
        <strain evidence="2 3">WCHAc060041</strain>
    </source>
</reference>
<dbReference type="EMBL" id="JBHRSF010000053">
    <property type="protein sequence ID" value="MFC2996087.1"/>
    <property type="molecule type" value="Genomic_DNA"/>
</dbReference>
<comment type="caution">
    <text evidence="2">The sequence shown here is derived from an EMBL/GenBank/DDBJ whole genome shotgun (WGS) entry which is preliminary data.</text>
</comment>
<reference evidence="1" key="1">
    <citation type="journal article" date="2014" name="Int. J. Syst. Evol. Microbiol.">
        <title>Complete genome of a new Firmicutes species belonging to the dominant human colonic microbiota ('Ruminococcus bicirculans') reveals two chromosomes and a selective capacity to utilize plant glucans.</title>
        <authorList>
            <consortium name="NISC Comparative Sequencing Program"/>
            <person name="Wegmann U."/>
            <person name="Louis P."/>
            <person name="Goesmann A."/>
            <person name="Henrissat B."/>
            <person name="Duncan S.H."/>
            <person name="Flint H.J."/>
        </authorList>
    </citation>
    <scope>NUCLEOTIDE SEQUENCE</scope>
    <source>
        <strain evidence="1">KCTC 62575</strain>
    </source>
</reference>
<sequence length="59" mass="6628">MNFFCIGLSLIILGTLVGCDHSKPKPTTTEVRTMIIGGMPVHERDYRLTAQDHLRNTVE</sequence>
<dbReference type="NCBIfam" id="NF038215">
    <property type="entry name" value="acineto_lipo_PV"/>
    <property type="match status" value="1"/>
</dbReference>
<dbReference type="Proteomes" id="UP001595455">
    <property type="component" value="Unassembled WGS sequence"/>
</dbReference>
<evidence type="ECO:0000313" key="2">
    <source>
        <dbReference type="EMBL" id="RFC82226.1"/>
    </source>
</evidence>
<dbReference type="RefSeq" id="WP_107009635.1">
    <property type="nucleotide sequence ID" value="NZ_JBHRSF010000053.1"/>
</dbReference>
<evidence type="ECO:0000313" key="1">
    <source>
        <dbReference type="EMBL" id="MFC2996087.1"/>
    </source>
</evidence>
<dbReference type="Proteomes" id="UP000240957">
    <property type="component" value="Unassembled WGS sequence"/>
</dbReference>
<organism evidence="2 3">
    <name type="scientific">Acinetobacter sichuanensis</name>
    <dbReference type="NCBI Taxonomy" id="2136183"/>
    <lineage>
        <taxon>Bacteria</taxon>
        <taxon>Pseudomonadati</taxon>
        <taxon>Pseudomonadota</taxon>
        <taxon>Gammaproteobacteria</taxon>
        <taxon>Moraxellales</taxon>
        <taxon>Moraxellaceae</taxon>
        <taxon>Acinetobacter</taxon>
    </lineage>
</organism>
<evidence type="ECO:0000313" key="4">
    <source>
        <dbReference type="Proteomes" id="UP001595455"/>
    </source>
</evidence>
<gene>
    <name evidence="1" type="ORF">ACFODO_12575</name>
    <name evidence="2" type="ORF">C9E89_017545</name>
</gene>
<name>A0A371YL87_9GAMM</name>
<reference evidence="4" key="3">
    <citation type="journal article" date="2019" name="Int. J. Syst. Evol. Microbiol.">
        <title>The Global Catalogue of Microorganisms (GCM) 10K type strain sequencing project: providing services to taxonomists for standard genome sequencing and annotation.</title>
        <authorList>
            <consortium name="The Broad Institute Genomics Platform"/>
            <consortium name="The Broad Institute Genome Sequencing Center for Infectious Disease"/>
            <person name="Wu L."/>
            <person name="Ma J."/>
        </authorList>
    </citation>
    <scope>NUCLEOTIDE SEQUENCE [LARGE SCALE GENOMIC DNA]</scope>
    <source>
        <strain evidence="4">KCTC 62575</strain>
    </source>
</reference>
<protein>
    <submittedName>
        <fullName evidence="1">NF038215 family lipoprotein</fullName>
    </submittedName>
</protein>
<dbReference type="EMBL" id="PYIX02000039">
    <property type="protein sequence ID" value="RFC82226.1"/>
    <property type="molecule type" value="Genomic_DNA"/>
</dbReference>